<reference evidence="2" key="1">
    <citation type="submission" date="2014-09" db="EMBL/GenBank/DDBJ databases">
        <authorList>
            <person name="Magalhaes I.L.F."/>
            <person name="Oliveira U."/>
            <person name="Santos F.R."/>
            <person name="Vidigal T.H.D.A."/>
            <person name="Brescovit A.D."/>
            <person name="Santos A.J."/>
        </authorList>
    </citation>
    <scope>NUCLEOTIDE SEQUENCE</scope>
</reference>
<protein>
    <recommendedName>
        <fullName evidence="1">DUF5641 domain-containing protein</fullName>
    </recommendedName>
</protein>
<dbReference type="PANTHER" id="PTHR47331:SF1">
    <property type="entry name" value="GAG-LIKE PROTEIN"/>
    <property type="match status" value="1"/>
</dbReference>
<feature type="domain" description="DUF5641" evidence="1">
    <location>
        <begin position="69"/>
        <end position="118"/>
    </location>
</feature>
<proteinExistence type="predicted"/>
<accession>A0A0K8SG41</accession>
<dbReference type="EMBL" id="GBRD01013563">
    <property type="protein sequence ID" value="JAG52263.1"/>
    <property type="molecule type" value="Transcribed_RNA"/>
</dbReference>
<sequence length="164" mass="18584">VVGSTLLNFEELSTVCCQIEAILNSRQMTYISADPNEFTALAPSHFMVGGQLALPEEPLHRIPALNRLHRWQRMQACMQVFWLKWSAEFLRTLQQRAKGTKDYRNLEVGALVLIRLPNGSLPKRTVSKLCPLPSLKEEKVYHREAEALLGLEIHHLKGGENVGK</sequence>
<feature type="non-terminal residue" evidence="2">
    <location>
        <position position="1"/>
    </location>
</feature>
<dbReference type="PANTHER" id="PTHR47331">
    <property type="entry name" value="PHD-TYPE DOMAIN-CONTAINING PROTEIN"/>
    <property type="match status" value="1"/>
</dbReference>
<evidence type="ECO:0000259" key="1">
    <source>
        <dbReference type="Pfam" id="PF18701"/>
    </source>
</evidence>
<organism evidence="2">
    <name type="scientific">Lygus hesperus</name>
    <name type="common">Western plant bug</name>
    <dbReference type="NCBI Taxonomy" id="30085"/>
    <lineage>
        <taxon>Eukaryota</taxon>
        <taxon>Metazoa</taxon>
        <taxon>Ecdysozoa</taxon>
        <taxon>Arthropoda</taxon>
        <taxon>Hexapoda</taxon>
        <taxon>Insecta</taxon>
        <taxon>Pterygota</taxon>
        <taxon>Neoptera</taxon>
        <taxon>Paraneoptera</taxon>
        <taxon>Hemiptera</taxon>
        <taxon>Heteroptera</taxon>
        <taxon>Panheteroptera</taxon>
        <taxon>Cimicomorpha</taxon>
        <taxon>Miridae</taxon>
        <taxon>Mirini</taxon>
        <taxon>Lygus</taxon>
    </lineage>
</organism>
<dbReference type="Pfam" id="PF18701">
    <property type="entry name" value="DUF5641"/>
    <property type="match status" value="1"/>
</dbReference>
<dbReference type="InterPro" id="IPR040676">
    <property type="entry name" value="DUF5641"/>
</dbReference>
<name>A0A0K8SG41_LYGHE</name>
<evidence type="ECO:0000313" key="2">
    <source>
        <dbReference type="EMBL" id="JAG52263.1"/>
    </source>
</evidence>
<dbReference type="AlphaFoldDB" id="A0A0K8SG41"/>